<name>A0AAE1D941_9GAST</name>
<comment type="caution">
    <text evidence="2">The sequence shown here is derived from an EMBL/GenBank/DDBJ whole genome shotgun (WGS) entry which is preliminary data.</text>
</comment>
<keyword evidence="3" id="KW-1185">Reference proteome</keyword>
<proteinExistence type="predicted"/>
<feature type="compositionally biased region" description="Basic and acidic residues" evidence="1">
    <location>
        <begin position="52"/>
        <end position="67"/>
    </location>
</feature>
<organism evidence="2 3">
    <name type="scientific">Elysia crispata</name>
    <name type="common">lettuce slug</name>
    <dbReference type="NCBI Taxonomy" id="231223"/>
    <lineage>
        <taxon>Eukaryota</taxon>
        <taxon>Metazoa</taxon>
        <taxon>Spiralia</taxon>
        <taxon>Lophotrochozoa</taxon>
        <taxon>Mollusca</taxon>
        <taxon>Gastropoda</taxon>
        <taxon>Heterobranchia</taxon>
        <taxon>Euthyneura</taxon>
        <taxon>Panpulmonata</taxon>
        <taxon>Sacoglossa</taxon>
        <taxon>Placobranchoidea</taxon>
        <taxon>Plakobranchidae</taxon>
        <taxon>Elysia</taxon>
    </lineage>
</organism>
<dbReference type="EMBL" id="JAWDGP010004927">
    <property type="protein sequence ID" value="KAK3760963.1"/>
    <property type="molecule type" value="Genomic_DNA"/>
</dbReference>
<dbReference type="AlphaFoldDB" id="A0AAE1D941"/>
<sequence length="128" mass="14128">MILWIYDKQEASAPAVSRLLNLRRASARGLGYDRVKTSSEWRGSSAGWRGGEGGREPEAGMDGVKGKERRADVHSYCHTGEIKEATFVMAKLSVTFETTSSIVHSRRAGLRVDHSHYGRDLSLPQAPL</sequence>
<protein>
    <submittedName>
        <fullName evidence="2">Uncharacterized protein</fullName>
    </submittedName>
</protein>
<evidence type="ECO:0000256" key="1">
    <source>
        <dbReference type="SAM" id="MobiDB-lite"/>
    </source>
</evidence>
<evidence type="ECO:0000313" key="3">
    <source>
        <dbReference type="Proteomes" id="UP001283361"/>
    </source>
</evidence>
<dbReference type="Proteomes" id="UP001283361">
    <property type="component" value="Unassembled WGS sequence"/>
</dbReference>
<gene>
    <name evidence="2" type="ORF">RRG08_022370</name>
</gene>
<evidence type="ECO:0000313" key="2">
    <source>
        <dbReference type="EMBL" id="KAK3760963.1"/>
    </source>
</evidence>
<accession>A0AAE1D941</accession>
<feature type="region of interest" description="Disordered" evidence="1">
    <location>
        <begin position="41"/>
        <end position="67"/>
    </location>
</feature>
<reference evidence="2" key="1">
    <citation type="journal article" date="2023" name="G3 (Bethesda)">
        <title>A reference genome for the long-term kleptoplast-retaining sea slug Elysia crispata morphotype clarki.</title>
        <authorList>
            <person name="Eastman K.E."/>
            <person name="Pendleton A.L."/>
            <person name="Shaikh M.A."/>
            <person name="Suttiyut T."/>
            <person name="Ogas R."/>
            <person name="Tomko P."/>
            <person name="Gavelis G."/>
            <person name="Widhalm J.R."/>
            <person name="Wisecaver J.H."/>
        </authorList>
    </citation>
    <scope>NUCLEOTIDE SEQUENCE</scope>
    <source>
        <strain evidence="2">ECLA1</strain>
    </source>
</reference>